<protein>
    <submittedName>
        <fullName evidence="1">Uncharacterized protein</fullName>
    </submittedName>
</protein>
<organism evidence="1 2">
    <name type="scientific">Colwellia asteriadis</name>
    <dbReference type="NCBI Taxonomy" id="517723"/>
    <lineage>
        <taxon>Bacteria</taxon>
        <taxon>Pseudomonadati</taxon>
        <taxon>Pseudomonadota</taxon>
        <taxon>Gammaproteobacteria</taxon>
        <taxon>Alteromonadales</taxon>
        <taxon>Colwelliaceae</taxon>
        <taxon>Colwellia</taxon>
    </lineage>
</organism>
<name>A0ABN1L8Z9_9GAMM</name>
<dbReference type="EMBL" id="BAAAFA010000008">
    <property type="protein sequence ID" value="GAA0819466.1"/>
    <property type="molecule type" value="Genomic_DNA"/>
</dbReference>
<reference evidence="1 2" key="1">
    <citation type="journal article" date="2019" name="Int. J. Syst. Evol. Microbiol.">
        <title>The Global Catalogue of Microorganisms (GCM) 10K type strain sequencing project: providing services to taxonomists for standard genome sequencing and annotation.</title>
        <authorList>
            <consortium name="The Broad Institute Genomics Platform"/>
            <consortium name="The Broad Institute Genome Sequencing Center for Infectious Disease"/>
            <person name="Wu L."/>
            <person name="Ma J."/>
        </authorList>
    </citation>
    <scope>NUCLEOTIDE SEQUENCE [LARGE SCALE GENOMIC DNA]</scope>
    <source>
        <strain evidence="1 2">JCM 15608</strain>
    </source>
</reference>
<comment type="caution">
    <text evidence="1">The sequence shown here is derived from an EMBL/GenBank/DDBJ whole genome shotgun (WGS) entry which is preliminary data.</text>
</comment>
<dbReference type="Proteomes" id="UP001500021">
    <property type="component" value="Unassembled WGS sequence"/>
</dbReference>
<dbReference type="RefSeq" id="WP_343817660.1">
    <property type="nucleotide sequence ID" value="NZ_BAAAFA010000008.1"/>
</dbReference>
<keyword evidence="2" id="KW-1185">Reference proteome</keyword>
<gene>
    <name evidence="1" type="ORF">GCM10009111_23490</name>
</gene>
<proteinExistence type="predicted"/>
<sequence>MEIDNIDAFNITAMEIFQQSLSCFPIPVNIDSIELAKVVIEFFETPKNNSDFQDTFSFLTDTADETLNWLHFEGFIRKCNSDSFGTTIVLTSKGLNAVNGTPSSVDDKKSFKEIFKLGLTNTTVATVAGVMVEFFKASS</sequence>
<evidence type="ECO:0000313" key="1">
    <source>
        <dbReference type="EMBL" id="GAA0819466.1"/>
    </source>
</evidence>
<evidence type="ECO:0000313" key="2">
    <source>
        <dbReference type="Proteomes" id="UP001500021"/>
    </source>
</evidence>
<accession>A0ABN1L8Z9</accession>